<feature type="region of interest" description="Disordered" evidence="9">
    <location>
        <begin position="1"/>
        <end position="93"/>
    </location>
</feature>
<comment type="similarity">
    <text evidence="2">Belongs to the PRP31 family.</text>
</comment>
<evidence type="ECO:0000256" key="3">
    <source>
        <dbReference type="ARBA" id="ARBA00022664"/>
    </source>
</evidence>
<dbReference type="PANTHER" id="PTHR13904:SF0">
    <property type="entry name" value="U4_U6 SMALL NUCLEAR RIBONUCLEOPROTEIN PRP31"/>
    <property type="match status" value="1"/>
</dbReference>
<evidence type="ECO:0000256" key="4">
    <source>
        <dbReference type="ARBA" id="ARBA00022728"/>
    </source>
</evidence>
<keyword evidence="6" id="KW-0508">mRNA splicing</keyword>
<feature type="compositionally biased region" description="Acidic residues" evidence="9">
    <location>
        <begin position="49"/>
        <end position="76"/>
    </location>
</feature>
<name>A0A5N6L0Z5_9ROSI</name>
<dbReference type="SMART" id="SM00931">
    <property type="entry name" value="NOSIC"/>
    <property type="match status" value="1"/>
</dbReference>
<accession>A0A5N6L0Z5</accession>
<dbReference type="InterPro" id="IPR042239">
    <property type="entry name" value="Nop_C"/>
</dbReference>
<evidence type="ECO:0000256" key="1">
    <source>
        <dbReference type="ARBA" id="ARBA00004123"/>
    </source>
</evidence>
<comment type="subcellular location">
    <subcellularLocation>
        <location evidence="1">Nucleus</location>
    </subcellularLocation>
</comment>
<dbReference type="PANTHER" id="PTHR13904">
    <property type="entry name" value="PRE-MRNA SPLICING FACTOR PRP31"/>
    <property type="match status" value="1"/>
</dbReference>
<evidence type="ECO:0000259" key="10">
    <source>
        <dbReference type="PROSITE" id="PS51358"/>
    </source>
</evidence>
<keyword evidence="5" id="KW-0694">RNA-binding</keyword>
<dbReference type="GO" id="GO:0046540">
    <property type="term" value="C:U4/U6 x U5 tri-snRNP complex"/>
    <property type="evidence" value="ECO:0007669"/>
    <property type="project" value="InterPro"/>
</dbReference>
<evidence type="ECO:0000256" key="2">
    <source>
        <dbReference type="ARBA" id="ARBA00005572"/>
    </source>
</evidence>
<feature type="domain" description="Nop" evidence="10">
    <location>
        <begin position="269"/>
        <end position="388"/>
    </location>
</feature>
<keyword evidence="3" id="KW-0507">mRNA processing</keyword>
<dbReference type="FunFam" id="1.10.246.90:FF:000002">
    <property type="entry name" value="U4/U6 small nuclear ribonucleoprotein Prp31"/>
    <property type="match status" value="1"/>
</dbReference>
<dbReference type="InterPro" id="IPR019175">
    <property type="entry name" value="Prp31_C"/>
</dbReference>
<dbReference type="InterPro" id="IPR012976">
    <property type="entry name" value="NOSIC"/>
</dbReference>
<protein>
    <recommendedName>
        <fullName evidence="10">Nop domain-containing protein</fullName>
    </recommendedName>
</protein>
<keyword evidence="12" id="KW-1185">Reference proteome</keyword>
<keyword evidence="8" id="KW-0687">Ribonucleoprotein</keyword>
<dbReference type="GO" id="GO:0071011">
    <property type="term" value="C:precatalytic spliceosome"/>
    <property type="evidence" value="ECO:0007669"/>
    <property type="project" value="TreeGrafter"/>
</dbReference>
<dbReference type="EMBL" id="VIBQ01000056">
    <property type="protein sequence ID" value="KAB8527770.1"/>
    <property type="molecule type" value="Genomic_DNA"/>
</dbReference>
<dbReference type="OrthoDB" id="4771285at2759"/>
<dbReference type="InterPro" id="IPR036070">
    <property type="entry name" value="Nop_dom_sf"/>
</dbReference>
<dbReference type="InterPro" id="IPR002687">
    <property type="entry name" value="Nop_dom"/>
</dbReference>
<feature type="region of interest" description="Disordered" evidence="9">
    <location>
        <begin position="383"/>
        <end position="421"/>
    </location>
</feature>
<gene>
    <name evidence="11" type="ORF">FH972_025423</name>
</gene>
<feature type="compositionally biased region" description="Acidic residues" evidence="9">
    <location>
        <begin position="7"/>
        <end position="30"/>
    </location>
</feature>
<dbReference type="Gene3D" id="1.10.287.4070">
    <property type="match status" value="1"/>
</dbReference>
<dbReference type="Pfam" id="PF09785">
    <property type="entry name" value="Prp31_C"/>
    <property type="match status" value="1"/>
</dbReference>
<evidence type="ECO:0000256" key="5">
    <source>
        <dbReference type="ARBA" id="ARBA00022884"/>
    </source>
</evidence>
<comment type="caution">
    <text evidence="11">The sequence shown here is derived from an EMBL/GenBank/DDBJ whole genome shotgun (WGS) entry which is preliminary data.</text>
</comment>
<dbReference type="SUPFAM" id="SSF89124">
    <property type="entry name" value="Nop domain"/>
    <property type="match status" value="1"/>
</dbReference>
<feature type="region of interest" description="Disordered" evidence="9">
    <location>
        <begin position="436"/>
        <end position="457"/>
    </location>
</feature>
<proteinExistence type="inferred from homology"/>
<reference evidence="11 12" key="1">
    <citation type="submission" date="2019-06" db="EMBL/GenBank/DDBJ databases">
        <title>A chromosomal-level reference genome of Carpinus fangiana (Coryloideae, Betulaceae).</title>
        <authorList>
            <person name="Yang X."/>
            <person name="Wang Z."/>
            <person name="Zhang L."/>
            <person name="Hao G."/>
            <person name="Liu J."/>
            <person name="Yang Y."/>
        </authorList>
    </citation>
    <scope>NUCLEOTIDE SEQUENCE [LARGE SCALE GENOMIC DNA]</scope>
    <source>
        <strain evidence="11">Cfa_2016G</strain>
        <tissue evidence="11">Leaf</tissue>
    </source>
</reference>
<dbReference type="FunFam" id="1.10.287.4070:FF:000003">
    <property type="entry name" value="U4/U6 small nuclear ribonucleoprotein PRP31"/>
    <property type="match status" value="1"/>
</dbReference>
<keyword evidence="4" id="KW-0747">Spliceosome</keyword>
<feature type="region of interest" description="Disordered" evidence="9">
    <location>
        <begin position="568"/>
        <end position="593"/>
    </location>
</feature>
<dbReference type="Gene3D" id="1.10.246.90">
    <property type="entry name" value="Nop domain"/>
    <property type="match status" value="1"/>
</dbReference>
<keyword evidence="7" id="KW-0539">Nucleus</keyword>
<evidence type="ECO:0000313" key="12">
    <source>
        <dbReference type="Proteomes" id="UP000327013"/>
    </source>
</evidence>
<feature type="compositionally biased region" description="Basic and acidic residues" evidence="9">
    <location>
        <begin position="77"/>
        <end position="91"/>
    </location>
</feature>
<organism evidence="11 12">
    <name type="scientific">Carpinus fangiana</name>
    <dbReference type="NCBI Taxonomy" id="176857"/>
    <lineage>
        <taxon>Eukaryota</taxon>
        <taxon>Viridiplantae</taxon>
        <taxon>Streptophyta</taxon>
        <taxon>Embryophyta</taxon>
        <taxon>Tracheophyta</taxon>
        <taxon>Spermatophyta</taxon>
        <taxon>Magnoliopsida</taxon>
        <taxon>eudicotyledons</taxon>
        <taxon>Gunneridae</taxon>
        <taxon>Pentapetalae</taxon>
        <taxon>rosids</taxon>
        <taxon>fabids</taxon>
        <taxon>Fagales</taxon>
        <taxon>Betulaceae</taxon>
        <taxon>Carpinus</taxon>
    </lineage>
</organism>
<feature type="compositionally biased region" description="Basic residues" evidence="9">
    <location>
        <begin position="406"/>
        <end position="416"/>
    </location>
</feature>
<evidence type="ECO:0000256" key="6">
    <source>
        <dbReference type="ARBA" id="ARBA00023187"/>
    </source>
</evidence>
<dbReference type="Proteomes" id="UP000327013">
    <property type="component" value="Unassembled WGS sequence"/>
</dbReference>
<dbReference type="AlphaFoldDB" id="A0A5N6L0Z5"/>
<sequence length="593" mass="64207">MATLADELADDFADSGGEEEPQEDVVEEDSAQLGGRTLKMDMNGHDAESGEDEDEDEDPDVLNEGEEQPYGEADEEREYRQKRQKTEHAASDMETVARFMKTIEPVLEKIAYYRSLPPEKQTRNIGSVEENPEYGLLTQSNTYATSIDDQTTVVHKYIRDHYSARFPELEKLITDPIEYTKAVAVIGNGPMDSLKDALASNNNILNQALNNILSRHILLTVTTEATMSKGQALPPTELSSILDACRTMLALEQAKRSLTSYVQSRMNIFAPNLTTLIGSLTAAQLLNARGGLTALAETRASNIASIGTKRAGFQSGFATNVGIRNQGYLYASPLVQRCRPEQRTQAMRIVSAKLVLAARVDRVHQSADGATGEDLREQCEKRLDKLTEPPPNKGHRALPAPDDRPSKKRGGRRARKAKEATAMTDLRKAQNRMQFGKEEAETGYGTGESTAGLGMIGESNDGRIRALQVDQRTRARLSKKNAGWGGGEPAGGAASSLNRYGSGGTVTGLRTSGVATNFGAGGTQSSLAFTPKQGLELVDPKVRAEMERKNAAESDKWFKGGTFTQVAGSASSTGANGGFKKPALPMKRKAEGT</sequence>
<feature type="compositionally biased region" description="Basic and acidic residues" evidence="9">
    <location>
        <begin position="38"/>
        <end position="48"/>
    </location>
</feature>
<dbReference type="GO" id="GO:0000244">
    <property type="term" value="P:spliceosomal tri-snRNP complex assembly"/>
    <property type="evidence" value="ECO:0007669"/>
    <property type="project" value="InterPro"/>
</dbReference>
<evidence type="ECO:0000256" key="8">
    <source>
        <dbReference type="ARBA" id="ARBA00023274"/>
    </source>
</evidence>
<dbReference type="InterPro" id="IPR027105">
    <property type="entry name" value="Prp31"/>
</dbReference>
<dbReference type="Pfam" id="PF01798">
    <property type="entry name" value="Nop"/>
    <property type="match status" value="1"/>
</dbReference>
<evidence type="ECO:0000256" key="7">
    <source>
        <dbReference type="ARBA" id="ARBA00023242"/>
    </source>
</evidence>
<evidence type="ECO:0000313" key="11">
    <source>
        <dbReference type="EMBL" id="KAB8527770.1"/>
    </source>
</evidence>
<dbReference type="GO" id="GO:0005687">
    <property type="term" value="C:U4 snRNP"/>
    <property type="evidence" value="ECO:0007669"/>
    <property type="project" value="TreeGrafter"/>
</dbReference>
<evidence type="ECO:0000256" key="9">
    <source>
        <dbReference type="SAM" id="MobiDB-lite"/>
    </source>
</evidence>
<dbReference type="PROSITE" id="PS51358">
    <property type="entry name" value="NOP"/>
    <property type="match status" value="1"/>
</dbReference>
<dbReference type="GO" id="GO:0003723">
    <property type="term" value="F:RNA binding"/>
    <property type="evidence" value="ECO:0007669"/>
    <property type="project" value="UniProtKB-KW"/>
</dbReference>